<dbReference type="HOGENOM" id="CLU_020999_1_2_1"/>
<accession>M2RNF1</accession>
<sequence length="564" mass="63747">MADAEVSSASLSSGNPFVPPTSAKCSINELPSELLAHIFLLGTAPYDDDEDDDDIDDGNADEMDEDEEIDEEQEQQEERDEMARSMEFEILVSHVCHRWREVALDTPALWTTIDFEEAEPFPKSKAYLERSKGAPLAISIDCCEDEDDDEDEAGDDEEQLERHPELERLKKIAEIIIPHVWHWRTFELMVSDYRIMHLALAQLGRCPSAPMLEGLLLYHYDDNDDIEEFPFQHLREQNFVLFNNNAPKLTHVVLWGVHLNWTQSTFLSNLLELELHYHAFDVRPSYRDFARILKDSPNLNELSLVASGPAGLPVDWLESVTEAAEEAASSSGSGKGKSISDPAPVVPTTTLSLPSITDLSIRYHEPEYILPLMERLALPNLVRLELDFEEADFTDFVNCLIAPHPVTGKPLVGGLEALCVKNLPCAKQAVADLYEAMPNLQSLNLSFFYLTEEWYHYLLDPPGTAGGSSAQGRALFLPHLTELITSGLSGAKMRLLVESRLVRNAPLKHVAMNKEDDVDEYFEDWLKKHVEKFETFEDSSDEDADDVDMDFGLAEDEWEDDDME</sequence>
<gene>
    <name evidence="2" type="ORF">CERSUDRAFT_112189</name>
</gene>
<evidence type="ECO:0000256" key="1">
    <source>
        <dbReference type="SAM" id="MobiDB-lite"/>
    </source>
</evidence>
<dbReference type="PANTHER" id="PTHR38926">
    <property type="entry name" value="F-BOX DOMAIN CONTAINING PROTEIN, EXPRESSED"/>
    <property type="match status" value="1"/>
</dbReference>
<evidence type="ECO:0000313" key="2">
    <source>
        <dbReference type="EMBL" id="EMD39952.1"/>
    </source>
</evidence>
<dbReference type="Proteomes" id="UP000016930">
    <property type="component" value="Unassembled WGS sequence"/>
</dbReference>
<dbReference type="SUPFAM" id="SSF52047">
    <property type="entry name" value="RNI-like"/>
    <property type="match status" value="1"/>
</dbReference>
<organism evidence="2 3">
    <name type="scientific">Ceriporiopsis subvermispora (strain B)</name>
    <name type="common">White-rot fungus</name>
    <name type="synonym">Gelatoporia subvermispora</name>
    <dbReference type="NCBI Taxonomy" id="914234"/>
    <lineage>
        <taxon>Eukaryota</taxon>
        <taxon>Fungi</taxon>
        <taxon>Dikarya</taxon>
        <taxon>Basidiomycota</taxon>
        <taxon>Agaricomycotina</taxon>
        <taxon>Agaricomycetes</taxon>
        <taxon>Polyporales</taxon>
        <taxon>Gelatoporiaceae</taxon>
        <taxon>Gelatoporia</taxon>
    </lineage>
</organism>
<feature type="region of interest" description="Disordered" evidence="1">
    <location>
        <begin position="1"/>
        <end position="24"/>
    </location>
</feature>
<dbReference type="EMBL" id="KB445793">
    <property type="protein sequence ID" value="EMD39952.1"/>
    <property type="molecule type" value="Genomic_DNA"/>
</dbReference>
<feature type="compositionally biased region" description="Acidic residues" evidence="1">
    <location>
        <begin position="46"/>
        <end position="80"/>
    </location>
</feature>
<reference evidence="2 3" key="1">
    <citation type="journal article" date="2012" name="Proc. Natl. Acad. Sci. U.S.A.">
        <title>Comparative genomics of Ceriporiopsis subvermispora and Phanerochaete chrysosporium provide insight into selective ligninolysis.</title>
        <authorList>
            <person name="Fernandez-Fueyo E."/>
            <person name="Ruiz-Duenas F.J."/>
            <person name="Ferreira P."/>
            <person name="Floudas D."/>
            <person name="Hibbett D.S."/>
            <person name="Canessa P."/>
            <person name="Larrondo L.F."/>
            <person name="James T.Y."/>
            <person name="Seelenfreund D."/>
            <person name="Lobos S."/>
            <person name="Polanco R."/>
            <person name="Tello M."/>
            <person name="Honda Y."/>
            <person name="Watanabe T."/>
            <person name="Watanabe T."/>
            <person name="Ryu J.S."/>
            <person name="Kubicek C.P."/>
            <person name="Schmoll M."/>
            <person name="Gaskell J."/>
            <person name="Hammel K.E."/>
            <person name="St John F.J."/>
            <person name="Vanden Wymelenberg A."/>
            <person name="Sabat G."/>
            <person name="Splinter BonDurant S."/>
            <person name="Syed K."/>
            <person name="Yadav J.S."/>
            <person name="Doddapaneni H."/>
            <person name="Subramanian V."/>
            <person name="Lavin J.L."/>
            <person name="Oguiza J.A."/>
            <person name="Perez G."/>
            <person name="Pisabarro A.G."/>
            <person name="Ramirez L."/>
            <person name="Santoyo F."/>
            <person name="Master E."/>
            <person name="Coutinho P.M."/>
            <person name="Henrissat B."/>
            <person name="Lombard V."/>
            <person name="Magnuson J.K."/>
            <person name="Kuees U."/>
            <person name="Hori C."/>
            <person name="Igarashi K."/>
            <person name="Samejima M."/>
            <person name="Held B.W."/>
            <person name="Barry K.W."/>
            <person name="LaButti K.M."/>
            <person name="Lapidus A."/>
            <person name="Lindquist E.A."/>
            <person name="Lucas S.M."/>
            <person name="Riley R."/>
            <person name="Salamov A.A."/>
            <person name="Hoffmeister D."/>
            <person name="Schwenk D."/>
            <person name="Hadar Y."/>
            <person name="Yarden O."/>
            <person name="de Vries R.P."/>
            <person name="Wiebenga A."/>
            <person name="Stenlid J."/>
            <person name="Eastwood D."/>
            <person name="Grigoriev I.V."/>
            <person name="Berka R.M."/>
            <person name="Blanchette R.A."/>
            <person name="Kersten P."/>
            <person name="Martinez A.T."/>
            <person name="Vicuna R."/>
            <person name="Cullen D."/>
        </authorList>
    </citation>
    <scope>NUCLEOTIDE SEQUENCE [LARGE SCALE GENOMIC DNA]</scope>
    <source>
        <strain evidence="2 3">B</strain>
    </source>
</reference>
<feature type="region of interest" description="Disordered" evidence="1">
    <location>
        <begin position="45"/>
        <end position="81"/>
    </location>
</feature>
<dbReference type="STRING" id="914234.M2RNF1"/>
<proteinExistence type="predicted"/>
<protein>
    <submittedName>
        <fullName evidence="2">Uncharacterized protein</fullName>
    </submittedName>
</protein>
<dbReference type="Gene3D" id="3.80.10.10">
    <property type="entry name" value="Ribonuclease Inhibitor"/>
    <property type="match status" value="1"/>
</dbReference>
<dbReference type="InterPro" id="IPR032675">
    <property type="entry name" value="LRR_dom_sf"/>
</dbReference>
<dbReference type="PANTHER" id="PTHR38926:SF5">
    <property type="entry name" value="F-BOX AND LEUCINE-RICH REPEAT PROTEIN 6"/>
    <property type="match status" value="1"/>
</dbReference>
<feature type="region of interest" description="Disordered" evidence="1">
    <location>
        <begin position="536"/>
        <end position="564"/>
    </location>
</feature>
<dbReference type="OrthoDB" id="3341212at2759"/>
<dbReference type="AlphaFoldDB" id="M2RNF1"/>
<evidence type="ECO:0000313" key="3">
    <source>
        <dbReference type="Proteomes" id="UP000016930"/>
    </source>
</evidence>
<dbReference type="Gene3D" id="1.20.1280.50">
    <property type="match status" value="1"/>
</dbReference>
<keyword evidence="3" id="KW-1185">Reference proteome</keyword>
<name>M2RNF1_CERS8</name>